<dbReference type="InterPro" id="IPR001509">
    <property type="entry name" value="Epimerase_deHydtase"/>
</dbReference>
<dbReference type="InterPro" id="IPR036291">
    <property type="entry name" value="NAD(P)-bd_dom_sf"/>
</dbReference>
<accession>A0ABU8RNL2</accession>
<keyword evidence="4" id="KW-1185">Reference proteome</keyword>
<comment type="similarity">
    <text evidence="1">Belongs to the NAD(P)-dependent epimerase/dehydratase family.</text>
</comment>
<dbReference type="PANTHER" id="PTHR43000">
    <property type="entry name" value="DTDP-D-GLUCOSE 4,6-DEHYDRATASE-RELATED"/>
    <property type="match status" value="1"/>
</dbReference>
<dbReference type="EMBL" id="JBBIAA010000030">
    <property type="protein sequence ID" value="MEJ5946687.1"/>
    <property type="molecule type" value="Genomic_DNA"/>
</dbReference>
<dbReference type="Proteomes" id="UP001387100">
    <property type="component" value="Unassembled WGS sequence"/>
</dbReference>
<organism evidence="3 4">
    <name type="scientific">Pseudokineococcus basanitobsidens</name>
    <dbReference type="NCBI Taxonomy" id="1926649"/>
    <lineage>
        <taxon>Bacteria</taxon>
        <taxon>Bacillati</taxon>
        <taxon>Actinomycetota</taxon>
        <taxon>Actinomycetes</taxon>
        <taxon>Kineosporiales</taxon>
        <taxon>Kineosporiaceae</taxon>
        <taxon>Pseudokineococcus</taxon>
    </lineage>
</organism>
<evidence type="ECO:0000313" key="4">
    <source>
        <dbReference type="Proteomes" id="UP001387100"/>
    </source>
</evidence>
<name>A0ABU8RNL2_9ACTN</name>
<feature type="domain" description="NAD-dependent epimerase/dehydratase" evidence="2">
    <location>
        <begin position="5"/>
        <end position="215"/>
    </location>
</feature>
<reference evidence="3 4" key="1">
    <citation type="journal article" date="2017" name="Int. J. Syst. Evol. Microbiol.">
        <title>Pseudokineococcus basanitobsidens sp. nov., isolated from volcanic rock.</title>
        <authorList>
            <person name="Lee D.W."/>
            <person name="Park M.Y."/>
            <person name="Kim J.J."/>
            <person name="Kim B.S."/>
        </authorList>
    </citation>
    <scope>NUCLEOTIDE SEQUENCE [LARGE SCALE GENOMIC DNA]</scope>
    <source>
        <strain evidence="3 4">DSM 103726</strain>
    </source>
</reference>
<protein>
    <submittedName>
        <fullName evidence="3">NAD-dependent epimerase/dehydratase family protein</fullName>
    </submittedName>
</protein>
<dbReference type="SUPFAM" id="SSF51735">
    <property type="entry name" value="NAD(P)-binding Rossmann-fold domains"/>
    <property type="match status" value="1"/>
</dbReference>
<evidence type="ECO:0000313" key="3">
    <source>
        <dbReference type="EMBL" id="MEJ5946687.1"/>
    </source>
</evidence>
<gene>
    <name evidence="3" type="ORF">WDZ17_15415</name>
</gene>
<evidence type="ECO:0000256" key="1">
    <source>
        <dbReference type="ARBA" id="ARBA00007637"/>
    </source>
</evidence>
<dbReference type="Pfam" id="PF01370">
    <property type="entry name" value="Epimerase"/>
    <property type="match status" value="1"/>
</dbReference>
<dbReference type="Gene3D" id="3.40.50.720">
    <property type="entry name" value="NAD(P)-binding Rossmann-like Domain"/>
    <property type="match status" value="1"/>
</dbReference>
<comment type="caution">
    <text evidence="3">The sequence shown here is derived from an EMBL/GenBank/DDBJ whole genome shotgun (WGS) entry which is preliminary data.</text>
</comment>
<sequence length="306" mass="31237">MSARVLVTGASGFVGRHVVEALRAAGAEVCAVDRTPHPDVPTVVGDLCDPAVRERAVRPGLDAVVHLAAVTSVLGSVERPAETLDLNVAATAGLLELCRTRDVGAFALASTNAVVGDVGAGVITEDLPLRPLTPYGATKAAGEMLLSGYAGAFGLRAPAVRLTNVYGPGMRAKDSFVPRLMRAAAQGDGVVVYGDGEQRRDLVHVADAAGALAQAALGWPSGPTIVGGARSYTVNEMVAAAREATGAEIPVEHQPARPGEMPAVVVDVTRARSLGYAPTTALADGMAGVWPDFRPDLRPVAVGGTA</sequence>
<proteinExistence type="inferred from homology"/>
<dbReference type="RefSeq" id="WP_339576068.1">
    <property type="nucleotide sequence ID" value="NZ_JBBIAA010000030.1"/>
</dbReference>
<evidence type="ECO:0000259" key="2">
    <source>
        <dbReference type="Pfam" id="PF01370"/>
    </source>
</evidence>